<feature type="binding site" evidence="10">
    <location>
        <begin position="132"/>
        <end position="134"/>
    </location>
    <ligand>
        <name>iminosuccinate</name>
        <dbReference type="ChEBI" id="CHEBI:77875"/>
    </ligand>
</feature>
<comment type="cofactor">
    <cofactor evidence="10">
        <name>[4Fe-4S] cluster</name>
        <dbReference type="ChEBI" id="CHEBI:49883"/>
    </cofactor>
    <text evidence="10">Binds 1 [4Fe-4S] cluster per subunit.</text>
</comment>
<keyword evidence="5 10" id="KW-0662">Pyridine nucleotide biosynthesis</keyword>
<comment type="catalytic activity">
    <reaction evidence="10">
        <text>iminosuccinate + dihydroxyacetone phosphate = quinolinate + phosphate + 2 H2O + H(+)</text>
        <dbReference type="Rhea" id="RHEA:25888"/>
        <dbReference type="ChEBI" id="CHEBI:15377"/>
        <dbReference type="ChEBI" id="CHEBI:15378"/>
        <dbReference type="ChEBI" id="CHEBI:29959"/>
        <dbReference type="ChEBI" id="CHEBI:43474"/>
        <dbReference type="ChEBI" id="CHEBI:57642"/>
        <dbReference type="ChEBI" id="CHEBI:77875"/>
        <dbReference type="EC" id="2.5.1.72"/>
    </reaction>
</comment>
<evidence type="ECO:0000256" key="9">
    <source>
        <dbReference type="ARBA" id="ARBA00023014"/>
    </source>
</evidence>
<keyword evidence="3 10" id="KW-0004">4Fe-4S</keyword>
<reference evidence="11 12" key="1">
    <citation type="submission" date="2021-03" db="EMBL/GenBank/DDBJ databases">
        <title>Complete genome of Polaribacter_sp.SM13.</title>
        <authorList>
            <person name="Jeong S.W."/>
            <person name="Bae J.W."/>
        </authorList>
    </citation>
    <scope>NUCLEOTIDE SEQUENCE [LARGE SCALE GENOMIC DNA]</scope>
    <source>
        <strain evidence="11 12">SM13</strain>
    </source>
</reference>
<dbReference type="InterPro" id="IPR036094">
    <property type="entry name" value="NadA_sf"/>
</dbReference>
<comment type="function">
    <text evidence="10">Catalyzes the condensation of iminoaspartate with dihydroxyacetone phosphate to form quinolinate.</text>
</comment>
<proteinExistence type="inferred from homology"/>
<dbReference type="KEGG" id="pcea:J3359_11670"/>
<keyword evidence="12" id="KW-1185">Reference proteome</keyword>
<evidence type="ECO:0000256" key="6">
    <source>
        <dbReference type="ARBA" id="ARBA00022679"/>
    </source>
</evidence>
<sequence length="331" mass="37074">MNTLEKATLNLQEKGFLDLDTPNIDYIKEIKRLKKEKNAILLAHYYQIDAIQEIADFVGDSLALAQKAAKTDADMIVFAGVHFMAETAKILNPTKQVLLPDLLAGCSLADSCPPEKFAAFKKKHPNHKVVTYINCSAEIKALSNVVCTSSNARKIIDSFPKDQPLIFAPDRNLGDYLNKETGRNMLLWDGACIVHEAFSMEKLIDLYKEHPDAELIAHPESEAHMLKVAKYIGSTSGLLNHVKNSKKEKFIVATEAGILYQMMEENPNKIIIPAPAKEDNTCACSECAYMKMNTLKKLYLCLKHELPNIEVDKELAKKAIIPIERMLELSK</sequence>
<evidence type="ECO:0000256" key="10">
    <source>
        <dbReference type="HAMAP-Rule" id="MF_00568"/>
    </source>
</evidence>
<comment type="pathway">
    <text evidence="1 10">Cofactor biosynthesis; NAD(+) biosynthesis; quinolinate from iminoaspartate: step 1/1.</text>
</comment>
<keyword evidence="6 10" id="KW-0808">Transferase</keyword>
<evidence type="ECO:0000256" key="3">
    <source>
        <dbReference type="ARBA" id="ARBA00022485"/>
    </source>
</evidence>
<evidence type="ECO:0000256" key="8">
    <source>
        <dbReference type="ARBA" id="ARBA00023004"/>
    </source>
</evidence>
<feature type="binding site" evidence="10">
    <location>
        <position position="106"/>
    </location>
    <ligand>
        <name>[4Fe-4S] cluster</name>
        <dbReference type="ChEBI" id="CHEBI:49883"/>
    </ligand>
</feature>
<dbReference type="Proteomes" id="UP000663920">
    <property type="component" value="Chromosome"/>
</dbReference>
<dbReference type="Pfam" id="PF02445">
    <property type="entry name" value="NadA"/>
    <property type="match status" value="1"/>
</dbReference>
<feature type="binding site" evidence="10">
    <location>
        <position position="61"/>
    </location>
    <ligand>
        <name>iminosuccinate</name>
        <dbReference type="ChEBI" id="CHEBI:77875"/>
    </ligand>
</feature>
<dbReference type="NCBIfam" id="TIGR00550">
    <property type="entry name" value="nadA"/>
    <property type="match status" value="1"/>
</dbReference>
<dbReference type="FunFam" id="3.40.50.10800:FF:000003">
    <property type="entry name" value="Quinolinate synthase A"/>
    <property type="match status" value="1"/>
</dbReference>
<dbReference type="SUPFAM" id="SSF142754">
    <property type="entry name" value="NadA-like"/>
    <property type="match status" value="1"/>
</dbReference>
<name>A0A975H8D4_9FLAO</name>
<evidence type="ECO:0000256" key="4">
    <source>
        <dbReference type="ARBA" id="ARBA00022490"/>
    </source>
</evidence>
<evidence type="ECO:0000256" key="1">
    <source>
        <dbReference type="ARBA" id="ARBA00005065"/>
    </source>
</evidence>
<dbReference type="NCBIfam" id="NF006878">
    <property type="entry name" value="PRK09375.1-2"/>
    <property type="match status" value="1"/>
</dbReference>
<keyword evidence="4 10" id="KW-0963">Cytoplasm</keyword>
<feature type="binding site" evidence="10">
    <location>
        <begin position="218"/>
        <end position="220"/>
    </location>
    <ligand>
        <name>iminosuccinate</name>
        <dbReference type="ChEBI" id="CHEBI:77875"/>
    </ligand>
</feature>
<organism evidence="11 12">
    <name type="scientific">Polaribacter cellanae</name>
    <dbReference type="NCBI Taxonomy" id="2818493"/>
    <lineage>
        <taxon>Bacteria</taxon>
        <taxon>Pseudomonadati</taxon>
        <taxon>Bacteroidota</taxon>
        <taxon>Flavobacteriia</taxon>
        <taxon>Flavobacteriales</taxon>
        <taxon>Flavobacteriaceae</taxon>
    </lineage>
</organism>
<dbReference type="InterPro" id="IPR023066">
    <property type="entry name" value="Quinolinate_synth_type2"/>
</dbReference>
<keyword evidence="8 10" id="KW-0408">Iron</keyword>
<feature type="binding site" evidence="10">
    <location>
        <position position="287"/>
    </location>
    <ligand>
        <name>[4Fe-4S] cluster</name>
        <dbReference type="ChEBI" id="CHEBI:49883"/>
    </ligand>
</feature>
<dbReference type="InterPro" id="IPR003473">
    <property type="entry name" value="NadA"/>
</dbReference>
<evidence type="ECO:0000256" key="2">
    <source>
        <dbReference type="ARBA" id="ARBA00012669"/>
    </source>
</evidence>
<feature type="binding site" evidence="10">
    <location>
        <position position="149"/>
    </location>
    <ligand>
        <name>iminosuccinate</name>
        <dbReference type="ChEBI" id="CHEBI:77875"/>
    </ligand>
</feature>
<feature type="binding site" evidence="10">
    <location>
        <position position="44"/>
    </location>
    <ligand>
        <name>iminosuccinate</name>
        <dbReference type="ChEBI" id="CHEBI:77875"/>
    </ligand>
</feature>
<comment type="similarity">
    <text evidence="10">Belongs to the quinolinate synthase family. Type 2 subfamily.</text>
</comment>
<feature type="binding site" evidence="10">
    <location>
        <position position="235"/>
    </location>
    <ligand>
        <name>iminosuccinate</name>
        <dbReference type="ChEBI" id="CHEBI:77875"/>
    </ligand>
</feature>
<accession>A0A975H8D4</accession>
<dbReference type="Gene3D" id="3.40.50.10800">
    <property type="entry name" value="NadA-like"/>
    <property type="match status" value="3"/>
</dbReference>
<dbReference type="GO" id="GO:0005829">
    <property type="term" value="C:cytosol"/>
    <property type="evidence" value="ECO:0007669"/>
    <property type="project" value="TreeGrafter"/>
</dbReference>
<dbReference type="HAMAP" id="MF_00568">
    <property type="entry name" value="NadA_type2"/>
    <property type="match status" value="1"/>
</dbReference>
<protein>
    <recommendedName>
        <fullName evidence="2 10">Quinolinate synthase</fullName>
        <ecNumber evidence="2 10">2.5.1.72</ecNumber>
    </recommendedName>
</protein>
<keyword evidence="9 10" id="KW-0411">Iron-sulfur</keyword>
<evidence type="ECO:0000313" key="11">
    <source>
        <dbReference type="EMBL" id="QTE21480.1"/>
    </source>
</evidence>
<evidence type="ECO:0000256" key="7">
    <source>
        <dbReference type="ARBA" id="ARBA00022723"/>
    </source>
</evidence>
<dbReference type="PANTHER" id="PTHR30573">
    <property type="entry name" value="QUINOLINATE SYNTHETASE A"/>
    <property type="match status" value="1"/>
</dbReference>
<dbReference type="GO" id="GO:0051539">
    <property type="term" value="F:4 iron, 4 sulfur cluster binding"/>
    <property type="evidence" value="ECO:0007669"/>
    <property type="project" value="UniProtKB-KW"/>
</dbReference>
<dbReference type="AlphaFoldDB" id="A0A975H8D4"/>
<dbReference type="PANTHER" id="PTHR30573:SF0">
    <property type="entry name" value="QUINOLINATE SYNTHASE, CHLOROPLASTIC"/>
    <property type="match status" value="1"/>
</dbReference>
<dbReference type="RefSeq" id="WP_208077038.1">
    <property type="nucleotide sequence ID" value="NZ_CP071869.1"/>
</dbReference>
<dbReference type="EC" id="2.5.1.72" evidence="2 10"/>
<keyword evidence="7 10" id="KW-0479">Metal-binding</keyword>
<dbReference type="GO" id="GO:0034628">
    <property type="term" value="P:'de novo' NAD+ biosynthetic process from L-aspartate"/>
    <property type="evidence" value="ECO:0007669"/>
    <property type="project" value="TreeGrafter"/>
</dbReference>
<feature type="binding site" evidence="10">
    <location>
        <position position="192"/>
    </location>
    <ligand>
        <name>[4Fe-4S] cluster</name>
        <dbReference type="ChEBI" id="CHEBI:49883"/>
    </ligand>
</feature>
<evidence type="ECO:0000256" key="5">
    <source>
        <dbReference type="ARBA" id="ARBA00022642"/>
    </source>
</evidence>
<evidence type="ECO:0000313" key="12">
    <source>
        <dbReference type="Proteomes" id="UP000663920"/>
    </source>
</evidence>
<gene>
    <name evidence="10 11" type="primary">nadA</name>
    <name evidence="11" type="ORF">J3359_11670</name>
</gene>
<dbReference type="GO" id="GO:0046872">
    <property type="term" value="F:metal ion binding"/>
    <property type="evidence" value="ECO:0007669"/>
    <property type="project" value="UniProtKB-KW"/>
</dbReference>
<dbReference type="GO" id="GO:0008987">
    <property type="term" value="F:quinolinate synthetase A activity"/>
    <property type="evidence" value="ECO:0007669"/>
    <property type="project" value="UniProtKB-UniRule"/>
</dbReference>
<comment type="subcellular location">
    <subcellularLocation>
        <location evidence="10">Cytoplasm</location>
    </subcellularLocation>
</comment>
<dbReference type="EMBL" id="CP071869">
    <property type="protein sequence ID" value="QTE21480.1"/>
    <property type="molecule type" value="Genomic_DNA"/>
</dbReference>